<comment type="caution">
    <text evidence="3">The sequence shown here is derived from an EMBL/GenBank/DDBJ whole genome shotgun (WGS) entry which is preliminary data.</text>
</comment>
<dbReference type="Gene3D" id="6.10.250.600">
    <property type="match status" value="1"/>
</dbReference>
<dbReference type="Pfam" id="PF02770">
    <property type="entry name" value="Acyl-CoA_dh_M"/>
    <property type="match status" value="1"/>
</dbReference>
<dbReference type="InterPro" id="IPR041504">
    <property type="entry name" value="AidB_N"/>
</dbReference>
<dbReference type="AlphaFoldDB" id="A0A0F9F6V6"/>
<dbReference type="InterPro" id="IPR006091">
    <property type="entry name" value="Acyl-CoA_Oxase/DH_mid-dom"/>
</dbReference>
<feature type="non-terminal residue" evidence="3">
    <location>
        <position position="210"/>
    </location>
</feature>
<dbReference type="Pfam" id="PF18158">
    <property type="entry name" value="AidB_N"/>
    <property type="match status" value="1"/>
</dbReference>
<feature type="domain" description="Adaptive response protein AidB N-terminal" evidence="2">
    <location>
        <begin position="15"/>
        <end position="166"/>
    </location>
</feature>
<evidence type="ECO:0008006" key="4">
    <source>
        <dbReference type="Google" id="ProtNLM"/>
    </source>
</evidence>
<evidence type="ECO:0000313" key="3">
    <source>
        <dbReference type="EMBL" id="KKL46777.1"/>
    </source>
</evidence>
<dbReference type="PANTHER" id="PTHR42707:SF2">
    <property type="entry name" value="ACD11 DEHYDROGENASE"/>
    <property type="match status" value="1"/>
</dbReference>
<dbReference type="Gene3D" id="2.40.110.20">
    <property type="match status" value="1"/>
</dbReference>
<sequence length="210" mass="23671">MTEPIDYAKLESAIGLNWYEVDPNLKALMDRYLSPDDRGWAEERLQRWGEICGGPIAANAEVIDRNPPRLERYDAWGNETNRVEHHPDTIDTKRYIWEEGPHALDVAGKEVPAVLRSAFTYLLSQSDTGMVCSTGMTDGVIDLVNRYAPSAIREELLAHLMAPSFDDGWDGAMFMTELRGGSDLATTDTTARQKDDRTWLLNGSKWFCSN</sequence>
<reference evidence="3" key="1">
    <citation type="journal article" date="2015" name="Nature">
        <title>Complex archaea that bridge the gap between prokaryotes and eukaryotes.</title>
        <authorList>
            <person name="Spang A."/>
            <person name="Saw J.H."/>
            <person name="Jorgensen S.L."/>
            <person name="Zaremba-Niedzwiedzka K."/>
            <person name="Martijn J."/>
            <person name="Lind A.E."/>
            <person name="van Eijk R."/>
            <person name="Schleper C."/>
            <person name="Guy L."/>
            <person name="Ettema T.J."/>
        </authorList>
    </citation>
    <scope>NUCLEOTIDE SEQUENCE</scope>
</reference>
<protein>
    <recommendedName>
        <fullName evidence="4">Acyl-CoA oxidase/dehydrogenase middle domain-containing protein</fullName>
    </recommendedName>
</protein>
<organism evidence="3">
    <name type="scientific">marine sediment metagenome</name>
    <dbReference type="NCBI Taxonomy" id="412755"/>
    <lineage>
        <taxon>unclassified sequences</taxon>
        <taxon>metagenomes</taxon>
        <taxon>ecological metagenomes</taxon>
    </lineage>
</organism>
<accession>A0A0F9F6V6</accession>
<evidence type="ECO:0000259" key="1">
    <source>
        <dbReference type="Pfam" id="PF02770"/>
    </source>
</evidence>
<dbReference type="SUPFAM" id="SSF56645">
    <property type="entry name" value="Acyl-CoA dehydrogenase NM domain-like"/>
    <property type="match status" value="1"/>
</dbReference>
<name>A0A0F9F6V6_9ZZZZ</name>
<evidence type="ECO:0000259" key="2">
    <source>
        <dbReference type="Pfam" id="PF18158"/>
    </source>
</evidence>
<dbReference type="PANTHER" id="PTHR42707">
    <property type="entry name" value="ACYL-COA DEHYDROGENASE"/>
    <property type="match status" value="1"/>
</dbReference>
<gene>
    <name evidence="3" type="ORF">LCGC14_2342180</name>
</gene>
<proteinExistence type="predicted"/>
<dbReference type="InterPro" id="IPR052904">
    <property type="entry name" value="Acyl-CoA_dehydrogenase-like"/>
</dbReference>
<dbReference type="InterPro" id="IPR009100">
    <property type="entry name" value="AcylCoA_DH/oxidase_NM_dom_sf"/>
</dbReference>
<dbReference type="GO" id="GO:0003995">
    <property type="term" value="F:acyl-CoA dehydrogenase activity"/>
    <property type="evidence" value="ECO:0007669"/>
    <property type="project" value="TreeGrafter"/>
</dbReference>
<dbReference type="EMBL" id="LAZR01033911">
    <property type="protein sequence ID" value="KKL46777.1"/>
    <property type="molecule type" value="Genomic_DNA"/>
</dbReference>
<feature type="domain" description="Acyl-CoA oxidase/dehydrogenase middle" evidence="1">
    <location>
        <begin position="172"/>
        <end position="210"/>
    </location>
</feature>